<evidence type="ECO:0000313" key="2">
    <source>
        <dbReference type="EMBL" id="RXM96715.1"/>
    </source>
</evidence>
<dbReference type="Proteomes" id="UP000289886">
    <property type="component" value="Unassembled WGS sequence"/>
</dbReference>
<evidence type="ECO:0000313" key="3">
    <source>
        <dbReference type="Proteomes" id="UP000289886"/>
    </source>
</evidence>
<reference evidence="2 3" key="1">
    <citation type="submission" date="2019-01" db="EMBL/GenBank/DDBJ databases">
        <title>Draft Genome and Complete Hox-Cluster Characterization of the Sterlet Sturgeon (Acipenser ruthenus).</title>
        <authorList>
            <person name="Wei Q."/>
        </authorList>
    </citation>
    <scope>NUCLEOTIDE SEQUENCE [LARGE SCALE GENOMIC DNA]</scope>
    <source>
        <strain evidence="2">WHYD16114868_AA</strain>
        <tissue evidence="2">Blood</tissue>
    </source>
</reference>
<feature type="region of interest" description="Disordered" evidence="1">
    <location>
        <begin position="1"/>
        <end position="88"/>
    </location>
</feature>
<proteinExistence type="predicted"/>
<accession>A0A662YKL7</accession>
<comment type="caution">
    <text evidence="2">The sequence shown here is derived from an EMBL/GenBank/DDBJ whole genome shotgun (WGS) entry which is preliminary data.</text>
</comment>
<protein>
    <submittedName>
        <fullName evidence="2">Uncharacterized protein</fullName>
    </submittedName>
</protein>
<evidence type="ECO:0000256" key="1">
    <source>
        <dbReference type="SAM" id="MobiDB-lite"/>
    </source>
</evidence>
<gene>
    <name evidence="2" type="ORF">EOD39_15349</name>
</gene>
<name>A0A662YKL7_ACIRT</name>
<sequence length="88" mass="9002">MVSGAQKGGEEPERAEGGALEVDPLPEAQRGQETGPRPSIEGPVLVTEGAREEPLEEQSPRASLSGGDEGSGPCAAVGGGEPRPRRSR</sequence>
<dbReference type="EMBL" id="SCEB01001481">
    <property type="protein sequence ID" value="RXM96715.1"/>
    <property type="molecule type" value="Genomic_DNA"/>
</dbReference>
<organism evidence="2 3">
    <name type="scientific">Acipenser ruthenus</name>
    <name type="common">Sterlet sturgeon</name>
    <dbReference type="NCBI Taxonomy" id="7906"/>
    <lineage>
        <taxon>Eukaryota</taxon>
        <taxon>Metazoa</taxon>
        <taxon>Chordata</taxon>
        <taxon>Craniata</taxon>
        <taxon>Vertebrata</taxon>
        <taxon>Euteleostomi</taxon>
        <taxon>Actinopterygii</taxon>
        <taxon>Chondrostei</taxon>
        <taxon>Acipenseriformes</taxon>
        <taxon>Acipenseridae</taxon>
        <taxon>Acipenser</taxon>
    </lineage>
</organism>
<keyword evidence="3" id="KW-1185">Reference proteome</keyword>
<dbReference type="AlphaFoldDB" id="A0A662YKL7"/>